<evidence type="ECO:0000256" key="5">
    <source>
        <dbReference type="RuleBase" id="RU361267"/>
    </source>
</evidence>
<reference evidence="9" key="1">
    <citation type="journal article" date="2021" name="Elife">
        <title>Highly contiguous assemblies of 101 drosophilid genomes.</title>
        <authorList>
            <person name="Kim B.Y."/>
            <person name="Wang J.R."/>
            <person name="Miller D.E."/>
            <person name="Barmina O."/>
            <person name="Delaney E."/>
            <person name="Thompson A."/>
            <person name="Comeault A.A."/>
            <person name="Peede D."/>
            <person name="D'Agostino E.R."/>
            <person name="Pelaez J."/>
            <person name="Aguilar J.M."/>
            <person name="Haji D."/>
            <person name="Matsunaga T."/>
            <person name="Armstrong E.E."/>
            <person name="Zych M."/>
            <person name="Ogawa Y."/>
            <person name="Stamenkovic-Radak M."/>
            <person name="Jelic M."/>
            <person name="Veselinovic M.S."/>
            <person name="Tanaskovic M."/>
            <person name="Eric P."/>
            <person name="Gao J.J."/>
            <person name="Katoh T.K."/>
            <person name="Toda M.J."/>
            <person name="Watabe H."/>
            <person name="Watada M."/>
            <person name="Davis J.S."/>
            <person name="Moyle L.C."/>
            <person name="Manoli G."/>
            <person name="Bertolini E."/>
            <person name="Kostal V."/>
            <person name="Hawley R.S."/>
            <person name="Takahashi A."/>
            <person name="Jones C.D."/>
            <person name="Price D.K."/>
            <person name="Whiteman N."/>
            <person name="Kopp A."/>
            <person name="Matute D.R."/>
            <person name="Petrov D.A."/>
        </authorList>
    </citation>
    <scope>NUCLEOTIDE SEQUENCE [LARGE SCALE GENOMIC DNA]</scope>
</reference>
<dbReference type="GO" id="GO:0005783">
    <property type="term" value="C:endoplasmic reticulum"/>
    <property type="evidence" value="ECO:0007669"/>
    <property type="project" value="TreeGrafter"/>
</dbReference>
<dbReference type="OrthoDB" id="202234at2759"/>
<feature type="transmembrane region" description="Helical" evidence="6">
    <location>
        <begin position="89"/>
        <end position="112"/>
    </location>
</feature>
<feature type="transmembrane region" description="Helical" evidence="6">
    <location>
        <begin position="32"/>
        <end position="50"/>
    </location>
</feature>
<evidence type="ECO:0000256" key="1">
    <source>
        <dbReference type="ARBA" id="ARBA00004728"/>
    </source>
</evidence>
<dbReference type="AlphaFoldDB" id="A0A6P4EN66"/>
<comment type="similarity">
    <text evidence="2 5">Belongs to the 1-acyl-sn-glycerol-3-phosphate acyltransferase family.</text>
</comment>
<evidence type="ECO:0000313" key="11">
    <source>
        <dbReference type="RefSeq" id="XP_016979660.1"/>
    </source>
</evidence>
<keyword evidence="9" id="KW-1185">Reference proteome</keyword>
<dbReference type="CDD" id="cd07989">
    <property type="entry name" value="LPLAT_AGPAT-like"/>
    <property type="match status" value="1"/>
</dbReference>
<evidence type="ECO:0000256" key="3">
    <source>
        <dbReference type="ARBA" id="ARBA00022679"/>
    </source>
</evidence>
<dbReference type="EnsemblMetazoa" id="XM_017124170.1">
    <property type="protein sequence ID" value="XP_016979659.1"/>
    <property type="gene ID" value="LOC108044992"/>
</dbReference>
<dbReference type="RefSeq" id="XP_016979660.1">
    <property type="nucleotide sequence ID" value="XM_017124171.1"/>
</dbReference>
<dbReference type="SMART" id="SM00563">
    <property type="entry name" value="PlsC"/>
    <property type="match status" value="1"/>
</dbReference>
<dbReference type="GO" id="GO:0003841">
    <property type="term" value="F:1-acylglycerol-3-phosphate O-acyltransferase activity"/>
    <property type="evidence" value="ECO:0007669"/>
    <property type="project" value="UniProtKB-UniRule"/>
</dbReference>
<keyword evidence="6" id="KW-0812">Transmembrane</keyword>
<keyword evidence="5" id="KW-0444">Lipid biosynthesis</keyword>
<comment type="domain">
    <text evidence="5">The HXXXXD motif is essential for acyltransferase activity and may constitute the binding site for the phosphate moiety of the glycerol-3-phosphate.</text>
</comment>
<dbReference type="EnsemblMetazoa" id="XM_017124171.1">
    <property type="protein sequence ID" value="XP_016979660.1"/>
    <property type="gene ID" value="LOC108044992"/>
</dbReference>
<dbReference type="RefSeq" id="XP_016979659.1">
    <property type="nucleotide sequence ID" value="XM_017124170.1"/>
</dbReference>
<keyword evidence="6" id="KW-0472">Membrane</keyword>
<gene>
    <name evidence="10 11" type="primary">LOC108044992</name>
    <name evidence="8" type="synonym">108044992</name>
</gene>
<dbReference type="OMA" id="SKCTIQP"/>
<evidence type="ECO:0000256" key="6">
    <source>
        <dbReference type="SAM" id="Phobius"/>
    </source>
</evidence>
<feature type="domain" description="Phospholipid/glycerol acyltransferase" evidence="7">
    <location>
        <begin position="90"/>
        <end position="207"/>
    </location>
</feature>
<dbReference type="Proteomes" id="UP001652680">
    <property type="component" value="Unassembled WGS sequence"/>
</dbReference>
<evidence type="ECO:0000313" key="8">
    <source>
        <dbReference type="EnsemblMetazoa" id="XP_016979659.1"/>
    </source>
</evidence>
<keyword evidence="5" id="KW-1208">Phospholipid metabolism</keyword>
<sequence length="271" mass="30698">MACTCEVIGLACVVALILSASAKAPYQMRMFFIFFGAGAIVLICVPFMILRPRDYRNALFPSWCFRQLCRLMGITMEVRGLENVRKDHGAVVIMNHQSAVDLCVLAYLWPVIGRATVVSKKEVLYIPFFGIGAWLWGTLYINRSRKTDSINSLQKEAKAIQERNCKLLLFPEGTRNTKDTLLPFKKGSFHIALQGKSPIQPVLISKYSFMDDEKKTFRPGHALIHILPEVPTEKYKKEDVQQLIDECQSIMQTEYTKLSKEGLALSSKKQA</sequence>
<dbReference type="NCBIfam" id="TIGR00530">
    <property type="entry name" value="AGP_acyltrn"/>
    <property type="match status" value="1"/>
</dbReference>
<evidence type="ECO:0000256" key="4">
    <source>
        <dbReference type="ARBA" id="ARBA00023315"/>
    </source>
</evidence>
<reference evidence="8" key="3">
    <citation type="submission" date="2025-05" db="UniProtKB">
        <authorList>
            <consortium name="EnsemblMetazoa"/>
        </authorList>
    </citation>
    <scope>IDENTIFICATION</scope>
</reference>
<dbReference type="CTD" id="10555"/>
<keyword evidence="3 5" id="KW-0808">Transferase</keyword>
<dbReference type="GO" id="GO:0016020">
    <property type="term" value="C:membrane"/>
    <property type="evidence" value="ECO:0007669"/>
    <property type="project" value="InterPro"/>
</dbReference>
<dbReference type="InterPro" id="IPR004552">
    <property type="entry name" value="AGP_acyltrans"/>
</dbReference>
<evidence type="ECO:0000313" key="9">
    <source>
        <dbReference type="Proteomes" id="UP001652680"/>
    </source>
</evidence>
<accession>A0A6P4EN66</accession>
<dbReference type="SUPFAM" id="SSF69593">
    <property type="entry name" value="Glycerol-3-phosphate (1)-acyltransferase"/>
    <property type="match status" value="1"/>
</dbReference>
<name>A0A6P4EN66_DRORH</name>
<keyword evidence="4 5" id="KW-0012">Acyltransferase</keyword>
<dbReference type="GeneID" id="108044992"/>
<evidence type="ECO:0000259" key="7">
    <source>
        <dbReference type="SMART" id="SM00563"/>
    </source>
</evidence>
<keyword evidence="5" id="KW-0443">Lipid metabolism</keyword>
<organism evidence="11">
    <name type="scientific">Drosophila rhopaloa</name>
    <name type="common">Fruit fly</name>
    <dbReference type="NCBI Taxonomy" id="1041015"/>
    <lineage>
        <taxon>Eukaryota</taxon>
        <taxon>Metazoa</taxon>
        <taxon>Ecdysozoa</taxon>
        <taxon>Arthropoda</taxon>
        <taxon>Hexapoda</taxon>
        <taxon>Insecta</taxon>
        <taxon>Pterygota</taxon>
        <taxon>Neoptera</taxon>
        <taxon>Endopterygota</taxon>
        <taxon>Diptera</taxon>
        <taxon>Brachycera</taxon>
        <taxon>Muscomorpha</taxon>
        <taxon>Ephydroidea</taxon>
        <taxon>Drosophilidae</taxon>
        <taxon>Drosophila</taxon>
        <taxon>Sophophora</taxon>
    </lineage>
</organism>
<evidence type="ECO:0000256" key="2">
    <source>
        <dbReference type="ARBA" id="ARBA00008655"/>
    </source>
</evidence>
<dbReference type="InterPro" id="IPR002123">
    <property type="entry name" value="Plipid/glycerol_acylTrfase"/>
</dbReference>
<dbReference type="EC" id="2.3.1.51" evidence="5"/>
<dbReference type="GO" id="GO:0006654">
    <property type="term" value="P:phosphatidic acid biosynthetic process"/>
    <property type="evidence" value="ECO:0007669"/>
    <property type="project" value="TreeGrafter"/>
</dbReference>
<comment type="catalytic activity">
    <reaction evidence="5">
        <text>a 1-acyl-sn-glycero-3-phosphate + an acyl-CoA = a 1,2-diacyl-sn-glycero-3-phosphate + CoA</text>
        <dbReference type="Rhea" id="RHEA:19709"/>
        <dbReference type="ChEBI" id="CHEBI:57287"/>
        <dbReference type="ChEBI" id="CHEBI:57970"/>
        <dbReference type="ChEBI" id="CHEBI:58342"/>
        <dbReference type="ChEBI" id="CHEBI:58608"/>
        <dbReference type="EC" id="2.3.1.51"/>
    </reaction>
</comment>
<dbReference type="Pfam" id="PF01553">
    <property type="entry name" value="Acyltransferase"/>
    <property type="match status" value="1"/>
</dbReference>
<protein>
    <recommendedName>
        <fullName evidence="5">1-acyl-sn-glycerol-3-phosphate acyltransferase</fullName>
        <ecNumber evidence="5">2.3.1.51</ecNumber>
    </recommendedName>
</protein>
<comment type="pathway">
    <text evidence="1">Phospholipid metabolism; CDP-diacylglycerol biosynthesis; CDP-diacylglycerol from sn-glycerol 3-phosphate: step 2/3.</text>
</comment>
<keyword evidence="5" id="KW-0594">Phospholipid biosynthesis</keyword>
<dbReference type="PANTHER" id="PTHR10434">
    <property type="entry name" value="1-ACYL-SN-GLYCEROL-3-PHOSPHATE ACYLTRANSFERASE"/>
    <property type="match status" value="1"/>
</dbReference>
<reference evidence="10 11" key="2">
    <citation type="submission" date="2025-04" db="UniProtKB">
        <authorList>
            <consortium name="RefSeq"/>
        </authorList>
    </citation>
    <scope>IDENTIFICATION</scope>
</reference>
<proteinExistence type="inferred from homology"/>
<evidence type="ECO:0000313" key="10">
    <source>
        <dbReference type="RefSeq" id="XP_016979659.1"/>
    </source>
</evidence>
<feature type="transmembrane region" description="Helical" evidence="6">
    <location>
        <begin position="124"/>
        <end position="141"/>
    </location>
</feature>
<dbReference type="PANTHER" id="PTHR10434:SF53">
    <property type="entry name" value="1-ACYL-SN-GLYCEROL-3-PHOSPHATE ACYLTRANSFERASE"/>
    <property type="match status" value="1"/>
</dbReference>
<keyword evidence="6" id="KW-1133">Transmembrane helix</keyword>